<dbReference type="GO" id="GO:0005638">
    <property type="term" value="C:lamin filament"/>
    <property type="evidence" value="ECO:0007669"/>
    <property type="project" value="Ensembl"/>
</dbReference>
<dbReference type="GO" id="GO:1900180">
    <property type="term" value="P:regulation of protein localization to nucleus"/>
    <property type="evidence" value="ECO:0007669"/>
    <property type="project" value="Ensembl"/>
</dbReference>
<protein>
    <submittedName>
        <fullName evidence="6">Lamin A/C</fullName>
    </submittedName>
</protein>
<dbReference type="InterPro" id="IPR001322">
    <property type="entry name" value="Lamin_tail_dom"/>
</dbReference>
<dbReference type="Ensembl" id="ENSUMAT00000029851.1">
    <property type="protein sequence ID" value="ENSUMAP00000025223.1"/>
    <property type="gene ID" value="ENSUMAG00000018354.1"/>
</dbReference>
<accession>A0A452UVR5</accession>
<dbReference type="GO" id="GO:0030951">
    <property type="term" value="P:establishment or maintenance of microtubule cytoskeleton polarity"/>
    <property type="evidence" value="ECO:0007669"/>
    <property type="project" value="Ensembl"/>
</dbReference>
<dbReference type="Gene3D" id="2.60.40.1260">
    <property type="entry name" value="Lamin Tail domain"/>
    <property type="match status" value="1"/>
</dbReference>
<feature type="compositionally biased region" description="Pro residues" evidence="3">
    <location>
        <begin position="341"/>
        <end position="361"/>
    </location>
</feature>
<dbReference type="GO" id="GO:0007097">
    <property type="term" value="P:nuclear migration"/>
    <property type="evidence" value="ECO:0007669"/>
    <property type="project" value="TreeGrafter"/>
</dbReference>
<dbReference type="GO" id="GO:0031965">
    <property type="term" value="C:nuclear membrane"/>
    <property type="evidence" value="ECO:0007669"/>
    <property type="project" value="Ensembl"/>
</dbReference>
<dbReference type="GO" id="GO:0006606">
    <property type="term" value="P:protein import into nucleus"/>
    <property type="evidence" value="ECO:0007669"/>
    <property type="project" value="Ensembl"/>
</dbReference>
<dbReference type="PROSITE" id="PS51842">
    <property type="entry name" value="IF_ROD_2"/>
    <property type="match status" value="1"/>
</dbReference>
<evidence type="ECO:0000259" key="5">
    <source>
        <dbReference type="PROSITE" id="PS51842"/>
    </source>
</evidence>
<dbReference type="GO" id="GO:0090201">
    <property type="term" value="P:negative regulation of release of cytochrome c from mitochondria"/>
    <property type="evidence" value="ECO:0007669"/>
    <property type="project" value="Ensembl"/>
</dbReference>
<feature type="compositionally biased region" description="Pro residues" evidence="3">
    <location>
        <begin position="1"/>
        <end position="22"/>
    </location>
</feature>
<dbReference type="GO" id="GO:0035861">
    <property type="term" value="C:site of double-strand break"/>
    <property type="evidence" value="ECO:0007669"/>
    <property type="project" value="Ensembl"/>
</dbReference>
<dbReference type="GO" id="GO:1903243">
    <property type="term" value="P:negative regulation of cardiac muscle hypertrophy in response to stress"/>
    <property type="evidence" value="ECO:0007669"/>
    <property type="project" value="Ensembl"/>
</dbReference>
<keyword evidence="1" id="KW-0403">Intermediate filament</keyword>
<dbReference type="GO" id="GO:0031507">
    <property type="term" value="P:heterochromatin formation"/>
    <property type="evidence" value="ECO:0007669"/>
    <property type="project" value="TreeGrafter"/>
</dbReference>
<dbReference type="FunFam" id="1.20.5.500:FF:000002">
    <property type="entry name" value="Lamin A/C"/>
    <property type="match status" value="1"/>
</dbReference>
<dbReference type="SUPFAM" id="SSF90257">
    <property type="entry name" value="Myosin rod fragments"/>
    <property type="match status" value="1"/>
</dbReference>
<dbReference type="GO" id="GO:0090435">
    <property type="term" value="P:protein localization to nuclear envelope"/>
    <property type="evidence" value="ECO:0007669"/>
    <property type="project" value="TreeGrafter"/>
</dbReference>
<dbReference type="InterPro" id="IPR039008">
    <property type="entry name" value="IF_rod_dom"/>
</dbReference>
<dbReference type="SMART" id="SM01391">
    <property type="entry name" value="Filament"/>
    <property type="match status" value="1"/>
</dbReference>
<feature type="domain" description="LTD" evidence="4">
    <location>
        <begin position="327"/>
        <end position="493"/>
    </location>
</feature>
<dbReference type="GO" id="GO:0006998">
    <property type="term" value="P:nuclear envelope organization"/>
    <property type="evidence" value="ECO:0007669"/>
    <property type="project" value="Ensembl"/>
</dbReference>
<dbReference type="PANTHER" id="PTHR45721">
    <property type="entry name" value="LAMIN DM0-RELATED"/>
    <property type="match status" value="1"/>
</dbReference>
<dbReference type="Pfam" id="PF00038">
    <property type="entry name" value="Filament"/>
    <property type="match status" value="1"/>
</dbReference>
<dbReference type="GO" id="GO:1990683">
    <property type="term" value="P:DNA double-strand break attachment to nuclear envelope"/>
    <property type="evidence" value="ECO:0007669"/>
    <property type="project" value="Ensembl"/>
</dbReference>
<dbReference type="AlphaFoldDB" id="A0A452UVR5"/>
<dbReference type="GO" id="GO:2001237">
    <property type="term" value="P:negative regulation of extrinsic apoptotic signaling pathway"/>
    <property type="evidence" value="ECO:0007669"/>
    <property type="project" value="Ensembl"/>
</dbReference>
<dbReference type="GO" id="GO:0030334">
    <property type="term" value="P:regulation of cell migration"/>
    <property type="evidence" value="ECO:0007669"/>
    <property type="project" value="Ensembl"/>
</dbReference>
<dbReference type="GO" id="GO:0016607">
    <property type="term" value="C:nuclear speck"/>
    <property type="evidence" value="ECO:0007669"/>
    <property type="project" value="Ensembl"/>
</dbReference>
<organism evidence="6">
    <name type="scientific">Ursus maritimus</name>
    <name type="common">Polar bear</name>
    <name type="synonym">Thalarctos maritimus</name>
    <dbReference type="NCBI Taxonomy" id="29073"/>
    <lineage>
        <taxon>Eukaryota</taxon>
        <taxon>Metazoa</taxon>
        <taxon>Chordata</taxon>
        <taxon>Craniata</taxon>
        <taxon>Vertebrata</taxon>
        <taxon>Euteleostomi</taxon>
        <taxon>Mammalia</taxon>
        <taxon>Eutheria</taxon>
        <taxon>Laurasiatheria</taxon>
        <taxon>Carnivora</taxon>
        <taxon>Caniformia</taxon>
        <taxon>Ursidae</taxon>
        <taxon>Ursus</taxon>
    </lineage>
</organism>
<dbReference type="PANTHER" id="PTHR45721:SF5">
    <property type="entry name" value="PRELAMIN-A_C"/>
    <property type="match status" value="1"/>
</dbReference>
<dbReference type="GeneTree" id="ENSGT00940000157244"/>
<dbReference type="GO" id="GO:0005200">
    <property type="term" value="F:structural constituent of cytoskeleton"/>
    <property type="evidence" value="ECO:0007669"/>
    <property type="project" value="TreeGrafter"/>
</dbReference>
<dbReference type="GO" id="GO:0016363">
    <property type="term" value="C:nuclear matrix"/>
    <property type="evidence" value="ECO:0007669"/>
    <property type="project" value="Ensembl"/>
</dbReference>
<name>A0A452UVR5_URSMA</name>
<dbReference type="InterPro" id="IPR036415">
    <property type="entry name" value="Lamin_tail_dom_sf"/>
</dbReference>
<dbReference type="Gene3D" id="1.20.5.500">
    <property type="entry name" value="Single helix bin"/>
    <property type="match status" value="1"/>
</dbReference>
<keyword evidence="2" id="KW-0175">Coiled coil</keyword>
<evidence type="ECO:0000313" key="6">
    <source>
        <dbReference type="Ensembl" id="ENSUMAP00000025223"/>
    </source>
</evidence>
<sequence length="576" mass="64344">MGISLSPPPPFLDLPAWRPPGPYTRFPSSSCPLPTHSHPLARPSIQEGLSQWGLFGALEQPESRRWSPTPPPPPRVRSLETENAGLRLRITESEEVVSREVSGIKAAYEAELGDARKTLDSVAKERARLQLELSKVREEFKELKARNTKKEGDLMAAQARLKDLEALLNSKEAALSTALSEKRTLEGELHDLRGQVAKLEAALGEAKKQLQDEMLRRVDAENRLQTLKEELDFQKNIYSEELRETKRRHETRLVEIDNGKQREFESRLADALQELRAQHEDQVEQYKKELEKTYSAKLDNARQSAERNSNLVGAAHEELQQSRIRIDSLSAQLSQLQKQVLPPPAPPPAREPQRPSPPSPSLPSRQDQSMGNWQIKRQNGDDPLLTYRFPPKFTLKAGQVVTVSGWVPKTAPWGGLGWGGVGLRWAHWTEHPSLILPPQIWAAGAGATHSPPTDLVWKAQNTWGCGNSLRTALINSTGEVSMLRAGLWLDGTPLRPDWSWQHPAPGSQFPRPHCPNSLWCSPGPQTLHPVVKPRDARPCSTGVWGGRQRGSLRAEAYSYPGSLMVSLGKESPPLRR</sequence>
<dbReference type="Gene3D" id="1.20.5.1160">
    <property type="entry name" value="Vasodilator-stimulated phosphoprotein"/>
    <property type="match status" value="2"/>
</dbReference>
<feature type="domain" description="IF rod" evidence="5">
    <location>
        <begin position="1"/>
        <end position="339"/>
    </location>
</feature>
<gene>
    <name evidence="6" type="primary">LMNA</name>
</gene>
<evidence type="ECO:0000256" key="2">
    <source>
        <dbReference type="ARBA" id="ARBA00023054"/>
    </source>
</evidence>
<dbReference type="GO" id="GO:0071456">
    <property type="term" value="P:cellular response to hypoxia"/>
    <property type="evidence" value="ECO:0007669"/>
    <property type="project" value="Ensembl"/>
</dbReference>
<evidence type="ECO:0000259" key="4">
    <source>
        <dbReference type="PROSITE" id="PS51841"/>
    </source>
</evidence>
<reference evidence="6" key="1">
    <citation type="submission" date="2019-03" db="UniProtKB">
        <authorList>
            <consortium name="Ensembl"/>
        </authorList>
    </citation>
    <scope>IDENTIFICATION</scope>
</reference>
<dbReference type="GO" id="GO:0160123">
    <property type="term" value="F:structural constituent of nuclear lamina"/>
    <property type="evidence" value="ECO:0007669"/>
    <property type="project" value="Ensembl"/>
</dbReference>
<feature type="region of interest" description="Disordered" evidence="3">
    <location>
        <begin position="1"/>
        <end position="42"/>
    </location>
</feature>
<dbReference type="GO" id="GO:0031647">
    <property type="term" value="P:regulation of protein stability"/>
    <property type="evidence" value="ECO:0007669"/>
    <property type="project" value="Ensembl"/>
</dbReference>
<dbReference type="SUPFAM" id="SSF74853">
    <property type="entry name" value="Lamin A/C globular tail domain"/>
    <property type="match status" value="2"/>
</dbReference>
<evidence type="ECO:0000256" key="3">
    <source>
        <dbReference type="SAM" id="MobiDB-lite"/>
    </source>
</evidence>
<feature type="region of interest" description="Disordered" evidence="3">
    <location>
        <begin position="335"/>
        <end position="382"/>
    </location>
</feature>
<feature type="compositionally biased region" description="Polar residues" evidence="3">
    <location>
        <begin position="367"/>
        <end position="377"/>
    </location>
</feature>
<dbReference type="GO" id="GO:0072201">
    <property type="term" value="P:negative regulation of mesenchymal cell proliferation"/>
    <property type="evidence" value="ECO:0007669"/>
    <property type="project" value="Ensembl"/>
</dbReference>
<evidence type="ECO:0000256" key="1">
    <source>
        <dbReference type="ARBA" id="ARBA00022754"/>
    </source>
</evidence>
<proteinExistence type="predicted"/>
<dbReference type="GO" id="GO:0055015">
    <property type="term" value="P:ventricular cardiac muscle cell development"/>
    <property type="evidence" value="ECO:0007669"/>
    <property type="project" value="Ensembl"/>
</dbReference>
<dbReference type="PROSITE" id="PS51841">
    <property type="entry name" value="LTD"/>
    <property type="match status" value="1"/>
</dbReference>
<dbReference type="GO" id="GO:0051664">
    <property type="term" value="P:nuclear pore localization"/>
    <property type="evidence" value="ECO:0007669"/>
    <property type="project" value="TreeGrafter"/>
</dbReference>
<dbReference type="GO" id="GO:0090398">
    <property type="term" value="P:cellular senescence"/>
    <property type="evidence" value="ECO:0007669"/>
    <property type="project" value="Ensembl"/>
</dbReference>
<dbReference type="GO" id="GO:0010628">
    <property type="term" value="P:positive regulation of gene expression"/>
    <property type="evidence" value="ECO:0007669"/>
    <property type="project" value="Ensembl"/>
</dbReference>